<dbReference type="InterPro" id="IPR003869">
    <property type="entry name" value="Polysac_CapD-like"/>
</dbReference>
<dbReference type="InterPro" id="IPR036291">
    <property type="entry name" value="NAD(P)-bd_dom_sf"/>
</dbReference>
<feature type="region of interest" description="Disordered" evidence="2">
    <location>
        <begin position="611"/>
        <end position="660"/>
    </location>
</feature>
<evidence type="ECO:0000256" key="2">
    <source>
        <dbReference type="SAM" id="MobiDB-lite"/>
    </source>
</evidence>
<feature type="transmembrane region" description="Helical" evidence="3">
    <location>
        <begin position="7"/>
        <end position="26"/>
    </location>
</feature>
<protein>
    <recommendedName>
        <fullName evidence="4">Polysaccharide biosynthesis protein CapD-like domain-containing protein</fullName>
    </recommendedName>
</protein>
<keyword evidence="6" id="KW-1185">Reference proteome</keyword>
<name>A0A3G1KPX8_FORW1</name>
<dbReference type="Pfam" id="PF13727">
    <property type="entry name" value="CoA_binding_3"/>
    <property type="match status" value="1"/>
</dbReference>
<dbReference type="Pfam" id="PF02719">
    <property type="entry name" value="Polysacc_synt_2"/>
    <property type="match status" value="1"/>
</dbReference>
<keyword evidence="3" id="KW-1133">Transmembrane helix</keyword>
<evidence type="ECO:0000256" key="3">
    <source>
        <dbReference type="SAM" id="Phobius"/>
    </source>
</evidence>
<feature type="transmembrane region" description="Helical" evidence="3">
    <location>
        <begin position="46"/>
        <end position="63"/>
    </location>
</feature>
<dbReference type="PANTHER" id="PTHR43318:SF1">
    <property type="entry name" value="POLYSACCHARIDE BIOSYNTHESIS PROTEIN EPSC-RELATED"/>
    <property type="match status" value="1"/>
</dbReference>
<dbReference type="Proteomes" id="UP000323521">
    <property type="component" value="Chromosome"/>
</dbReference>
<comment type="similarity">
    <text evidence="1">Belongs to the polysaccharide synthase family.</text>
</comment>
<dbReference type="SUPFAM" id="SSF51735">
    <property type="entry name" value="NAD(P)-binding Rossmann-fold domains"/>
    <property type="match status" value="2"/>
</dbReference>
<dbReference type="EMBL" id="CP017634">
    <property type="protein sequence ID" value="ATW24514.1"/>
    <property type="molecule type" value="Genomic_DNA"/>
</dbReference>
<feature type="transmembrane region" description="Helical" evidence="3">
    <location>
        <begin position="141"/>
        <end position="158"/>
    </location>
</feature>
<dbReference type="OrthoDB" id="9803111at2"/>
<evidence type="ECO:0000259" key="4">
    <source>
        <dbReference type="Pfam" id="PF02719"/>
    </source>
</evidence>
<organism evidence="5 6">
    <name type="scientific">Formimonas warabiya</name>
    <dbReference type="NCBI Taxonomy" id="1761012"/>
    <lineage>
        <taxon>Bacteria</taxon>
        <taxon>Bacillati</taxon>
        <taxon>Bacillota</taxon>
        <taxon>Clostridia</taxon>
        <taxon>Eubacteriales</taxon>
        <taxon>Peptococcaceae</taxon>
        <taxon>Candidatus Formimonas</taxon>
    </lineage>
</organism>
<dbReference type="CDD" id="cd05237">
    <property type="entry name" value="UDP_invert_4-6DH_SDR_e"/>
    <property type="match status" value="1"/>
</dbReference>
<keyword evidence="3" id="KW-0812">Transmembrane</keyword>
<feature type="transmembrane region" description="Helical" evidence="3">
    <location>
        <begin position="75"/>
        <end position="97"/>
    </location>
</feature>
<gene>
    <name evidence="5" type="ORF">DCMF_06730</name>
</gene>
<evidence type="ECO:0000313" key="5">
    <source>
        <dbReference type="EMBL" id="ATW24514.1"/>
    </source>
</evidence>
<dbReference type="PANTHER" id="PTHR43318">
    <property type="entry name" value="UDP-N-ACETYLGLUCOSAMINE 4,6-DEHYDRATASE"/>
    <property type="match status" value="1"/>
</dbReference>
<feature type="compositionally biased region" description="Basic and acidic residues" evidence="2">
    <location>
        <begin position="645"/>
        <end position="660"/>
    </location>
</feature>
<feature type="domain" description="Polysaccharide biosynthesis protein CapD-like" evidence="4">
    <location>
        <begin position="285"/>
        <end position="568"/>
    </location>
</feature>
<dbReference type="Gene3D" id="3.40.50.720">
    <property type="entry name" value="NAD(P)-binding Rossmann-like Domain"/>
    <property type="match status" value="2"/>
</dbReference>
<accession>A0A3G1KPX8</accession>
<proteinExistence type="inferred from homology"/>
<reference evidence="5 6" key="1">
    <citation type="submission" date="2016-10" db="EMBL/GenBank/DDBJ databases">
        <title>Complete Genome Sequence of Peptococcaceae strain DCMF.</title>
        <authorList>
            <person name="Edwards R.J."/>
            <person name="Holland S.I."/>
            <person name="Deshpande N.P."/>
            <person name="Wong Y.K."/>
            <person name="Ertan H."/>
            <person name="Manefield M."/>
            <person name="Russell T.L."/>
            <person name="Lee M.J."/>
        </authorList>
    </citation>
    <scope>NUCLEOTIDE SEQUENCE [LARGE SCALE GENOMIC DNA]</scope>
    <source>
        <strain evidence="5 6">DCMF</strain>
    </source>
</reference>
<dbReference type="InterPro" id="IPR051203">
    <property type="entry name" value="Polysaccharide_Synthase-Rel"/>
</dbReference>
<keyword evidence="3" id="KW-0472">Membrane</keyword>
<evidence type="ECO:0000313" key="6">
    <source>
        <dbReference type="Proteomes" id="UP000323521"/>
    </source>
</evidence>
<evidence type="ECO:0000256" key="1">
    <source>
        <dbReference type="ARBA" id="ARBA00007430"/>
    </source>
</evidence>
<dbReference type="AlphaFoldDB" id="A0A3G1KPX8"/>
<dbReference type="RefSeq" id="WP_148133713.1">
    <property type="nucleotide sequence ID" value="NZ_CP017634.1"/>
</dbReference>
<feature type="compositionally biased region" description="Basic and acidic residues" evidence="2">
    <location>
        <begin position="625"/>
        <end position="637"/>
    </location>
</feature>
<dbReference type="KEGG" id="fwa:DCMF_06730"/>
<feature type="transmembrane region" description="Helical" evidence="3">
    <location>
        <begin position="109"/>
        <end position="129"/>
    </location>
</feature>
<sequence length="660" mass="72479">MVYRWRSLFLLVSDTVLLGLSLWFSLWIRFDGGVPEKYYENFGNLLFPYILVFLGAFFFFGMYRRAWAYASIGEALALAGAVTAGSLGSLIVSLVWFPGPLPFPRSFWILNWILAVVLAGGSRFVWRLFRDYGLGLKKKKKGSRVLIAGAGAAGVLVAKELKSHYNGGIRILGFVDDDPLKQKVIVQGIPVLGTSEEIPALAAGHKIQEIIIAMPSAAGKAKRRIVALGKETGAKVKILPGVYDLIDGRVKISRIRDVDVEDLLGRDPVKVDLDGIAQYIRGQVVLVTGGGGSIGSELCRQIASYNPKALLILDACENNVYEIDLELKKAFPDLHIVSLVKDVRDRRSVIQAFKAYRPQVVFHAAAHKHVPMMEYNPEDAIKNNVMGTYHVAQVADMFKAKKFVLISTDKAVNPTSFMGASKRLAELVVQYLDTVSETSYVAVRFGNVLGSAGSVLPLFKKQIAEGGPVTVTHPAMVRFFMTIPEAVQLVIQAGAMAKGGEIFVLDMGEPVKIMDLARSLIELSGLEPGKDIDIKITGTRPGEKLYEELLTAEEGVTATTHKRIFVARPGALLPDLIEEKIIARIVSGSLPQTGEQALEMVREFLPGFKEQETGTSLPEEPGGQPERRAGRGDRETGDWLTVQNRLRERKEEENMAAKMV</sequence>